<feature type="domain" description="Plasmid pRiA4b Orf3-like" evidence="2">
    <location>
        <begin position="3"/>
        <end position="134"/>
    </location>
</feature>
<dbReference type="Gene3D" id="3.10.290.30">
    <property type="entry name" value="MM3350-like"/>
    <property type="match status" value="1"/>
</dbReference>
<comment type="caution">
    <text evidence="3">The sequence shown here is derived from an EMBL/GenBank/DDBJ whole genome shotgun (WGS) entry which is preliminary data.</text>
</comment>
<keyword evidence="4" id="KW-1185">Reference proteome</keyword>
<evidence type="ECO:0000313" key="3">
    <source>
        <dbReference type="EMBL" id="MVN20993.1"/>
    </source>
</evidence>
<organism evidence="3 4">
    <name type="scientific">Mucilaginibacter arboris</name>
    <dbReference type="NCBI Taxonomy" id="2682090"/>
    <lineage>
        <taxon>Bacteria</taxon>
        <taxon>Pseudomonadati</taxon>
        <taxon>Bacteroidota</taxon>
        <taxon>Sphingobacteriia</taxon>
        <taxon>Sphingobacteriales</taxon>
        <taxon>Sphingobacteriaceae</taxon>
        <taxon>Mucilaginibacter</taxon>
    </lineage>
</organism>
<dbReference type="InterPro" id="IPR012912">
    <property type="entry name" value="Plasmid_pRiA4b_Orf3-like"/>
</dbReference>
<proteinExistence type="predicted"/>
<dbReference type="AlphaFoldDB" id="A0A7K1SUP3"/>
<dbReference type="InterPro" id="IPR024047">
    <property type="entry name" value="MM3350-like_sf"/>
</dbReference>
<dbReference type="SUPFAM" id="SSF159941">
    <property type="entry name" value="MM3350-like"/>
    <property type="match status" value="1"/>
</dbReference>
<feature type="compositionally biased region" description="Acidic residues" evidence="1">
    <location>
        <begin position="161"/>
        <end position="207"/>
    </location>
</feature>
<sequence>MAVYRFKVVFEDYDDIFREIEIQSKQTFEDLHRAIQQSTGYNPEASSSFYVSNDYWIKGEEIAFMPSAKKIDRGVALMEKSKLSNFIDDPHQKFYYTYNFDRPYDFHIELIKILLDDVTGKVYPQIVRSVGDAPKPLGTTIPAPSAAIADEDFDFLHEEGLNPEDGADFSELGEEEAEEDLIPTVADEPDDEFDDEFADNEHLEDEDLSAKDDY</sequence>
<dbReference type="Proteomes" id="UP000462014">
    <property type="component" value="Unassembled WGS sequence"/>
</dbReference>
<protein>
    <recommendedName>
        <fullName evidence="2">Plasmid pRiA4b Orf3-like domain-containing protein</fullName>
    </recommendedName>
</protein>
<accession>A0A7K1SUP3</accession>
<reference evidence="3 4" key="1">
    <citation type="submission" date="2019-12" db="EMBL/GenBank/DDBJ databases">
        <title>Mucilaginibacter sp. HMF7410 genome sequencing and assembly.</title>
        <authorList>
            <person name="Kang H."/>
            <person name="Cha I."/>
            <person name="Kim H."/>
            <person name="Joh K."/>
        </authorList>
    </citation>
    <scope>NUCLEOTIDE SEQUENCE [LARGE SCALE GENOMIC DNA]</scope>
    <source>
        <strain evidence="3 4">HMF7410</strain>
    </source>
</reference>
<evidence type="ECO:0000256" key="1">
    <source>
        <dbReference type="SAM" id="MobiDB-lite"/>
    </source>
</evidence>
<gene>
    <name evidence="3" type="ORF">GO621_05510</name>
</gene>
<evidence type="ECO:0000259" key="2">
    <source>
        <dbReference type="Pfam" id="PF07929"/>
    </source>
</evidence>
<dbReference type="RefSeq" id="WP_157564963.1">
    <property type="nucleotide sequence ID" value="NZ_WPIK01000004.1"/>
</dbReference>
<name>A0A7K1SUP3_9SPHI</name>
<dbReference type="Pfam" id="PF07929">
    <property type="entry name" value="PRiA4_ORF3"/>
    <property type="match status" value="1"/>
</dbReference>
<evidence type="ECO:0000313" key="4">
    <source>
        <dbReference type="Proteomes" id="UP000462014"/>
    </source>
</evidence>
<feature type="region of interest" description="Disordered" evidence="1">
    <location>
        <begin position="159"/>
        <end position="214"/>
    </location>
</feature>
<dbReference type="EMBL" id="WPIK01000004">
    <property type="protein sequence ID" value="MVN20993.1"/>
    <property type="molecule type" value="Genomic_DNA"/>
</dbReference>